<dbReference type="PANTHER" id="PTHR37610:SF55">
    <property type="entry name" value="RETROTRANSPOSON COPIA-LIKE N-TERMINAL DOMAIN-CONTAINING PROTEIN"/>
    <property type="match status" value="1"/>
</dbReference>
<evidence type="ECO:0000256" key="1">
    <source>
        <dbReference type="SAM" id="MobiDB-lite"/>
    </source>
</evidence>
<comment type="caution">
    <text evidence="3">The sequence shown here is derived from an EMBL/GenBank/DDBJ whole genome shotgun (WGS) entry which is preliminary data.</text>
</comment>
<proteinExistence type="predicted"/>
<feature type="region of interest" description="Disordered" evidence="1">
    <location>
        <begin position="294"/>
        <end position="333"/>
    </location>
</feature>
<sequence length="333" mass="36837">MVSEPEAAAMADFSSTATGAAAGAPTDPVLNVSSPYYLHPSENPGLVLVTSVLTGLNYHTWSHAMKVALQSKNNLGFVDGTILMPAISDSNYSTWLRCNTMVCTWIARSLSPTIAQSILWLDKAYDIWNNLKAGFAVSDVFRVAELQDEIYASRQGDLLISEYYTKLKIFWDEYMILRPITRCSCNFICPCTTYLDNDYTLRFLKGLNDRFASVKSQIMQLEPLPSVHKVFSLLLQQEREMHSPSSAAPQAKDHVINSVIEHTSSSTGSLASSDPKSTPIPQFTPDQYQKLLALVQQNSNSSTNPVPSVNNLQSVSSSHQDPGSFSLEDDWYS</sequence>
<dbReference type="Proteomes" id="UP001293593">
    <property type="component" value="Unassembled WGS sequence"/>
</dbReference>
<dbReference type="Pfam" id="PF14244">
    <property type="entry name" value="Retrotran_gag_3"/>
    <property type="match status" value="1"/>
</dbReference>
<feature type="domain" description="Retrotransposon Copia-like N-terminal" evidence="2">
    <location>
        <begin position="39"/>
        <end position="86"/>
    </location>
</feature>
<organism evidence="3 4">
    <name type="scientific">Acacia crassicarpa</name>
    <name type="common">northern wattle</name>
    <dbReference type="NCBI Taxonomy" id="499986"/>
    <lineage>
        <taxon>Eukaryota</taxon>
        <taxon>Viridiplantae</taxon>
        <taxon>Streptophyta</taxon>
        <taxon>Embryophyta</taxon>
        <taxon>Tracheophyta</taxon>
        <taxon>Spermatophyta</taxon>
        <taxon>Magnoliopsida</taxon>
        <taxon>eudicotyledons</taxon>
        <taxon>Gunneridae</taxon>
        <taxon>Pentapetalae</taxon>
        <taxon>rosids</taxon>
        <taxon>fabids</taxon>
        <taxon>Fabales</taxon>
        <taxon>Fabaceae</taxon>
        <taxon>Caesalpinioideae</taxon>
        <taxon>mimosoid clade</taxon>
        <taxon>Acacieae</taxon>
        <taxon>Acacia</taxon>
    </lineage>
</organism>
<keyword evidence="4" id="KW-1185">Reference proteome</keyword>
<dbReference type="InterPro" id="IPR029472">
    <property type="entry name" value="Copia-like_N"/>
</dbReference>
<evidence type="ECO:0000313" key="4">
    <source>
        <dbReference type="Proteomes" id="UP001293593"/>
    </source>
</evidence>
<name>A0AAE1J9F0_9FABA</name>
<reference evidence="3" key="1">
    <citation type="submission" date="2023-10" db="EMBL/GenBank/DDBJ databases">
        <title>Chromosome-level genome of the transformable northern wattle, Acacia crassicarpa.</title>
        <authorList>
            <person name="Massaro I."/>
            <person name="Sinha N.R."/>
            <person name="Poethig S."/>
            <person name="Leichty A.R."/>
        </authorList>
    </citation>
    <scope>NUCLEOTIDE SEQUENCE</scope>
    <source>
        <strain evidence="3">Acra3RX</strain>
        <tissue evidence="3">Leaf</tissue>
    </source>
</reference>
<evidence type="ECO:0000259" key="2">
    <source>
        <dbReference type="Pfam" id="PF14244"/>
    </source>
</evidence>
<gene>
    <name evidence="3" type="ORF">QN277_026483</name>
</gene>
<dbReference type="PANTHER" id="PTHR37610">
    <property type="entry name" value="CCHC-TYPE DOMAIN-CONTAINING PROTEIN"/>
    <property type="match status" value="1"/>
</dbReference>
<protein>
    <recommendedName>
        <fullName evidence="2">Retrotransposon Copia-like N-terminal domain-containing protein</fullName>
    </recommendedName>
</protein>
<dbReference type="AlphaFoldDB" id="A0AAE1J9F0"/>
<feature type="compositionally biased region" description="Polar residues" evidence="1">
    <location>
        <begin position="312"/>
        <end position="323"/>
    </location>
</feature>
<dbReference type="EMBL" id="JAWXYG010000008">
    <property type="protein sequence ID" value="KAK4265428.1"/>
    <property type="molecule type" value="Genomic_DNA"/>
</dbReference>
<feature type="compositionally biased region" description="Low complexity" evidence="1">
    <location>
        <begin position="298"/>
        <end position="311"/>
    </location>
</feature>
<evidence type="ECO:0000313" key="3">
    <source>
        <dbReference type="EMBL" id="KAK4265428.1"/>
    </source>
</evidence>
<accession>A0AAE1J9F0</accession>